<evidence type="ECO:0000259" key="2">
    <source>
        <dbReference type="PROSITE" id="PS50983"/>
    </source>
</evidence>
<dbReference type="SUPFAM" id="SSF53807">
    <property type="entry name" value="Helical backbone' metal receptor"/>
    <property type="match status" value="1"/>
</dbReference>
<feature type="chain" id="PRO_5015938629" evidence="1">
    <location>
        <begin position="25"/>
        <end position="343"/>
    </location>
</feature>
<dbReference type="Proteomes" id="UP000245444">
    <property type="component" value="Chromosome"/>
</dbReference>
<dbReference type="Gene3D" id="1.20.58.2180">
    <property type="match status" value="1"/>
</dbReference>
<evidence type="ECO:0000313" key="4">
    <source>
        <dbReference type="Proteomes" id="UP000245444"/>
    </source>
</evidence>
<protein>
    <submittedName>
        <fullName evidence="3">Iron ABC transporter substrate-binding protein</fullName>
    </submittedName>
</protein>
<evidence type="ECO:0000256" key="1">
    <source>
        <dbReference type="SAM" id="SignalP"/>
    </source>
</evidence>
<sequence>MRPDRRSLLLGAAALAAAHVPARAADPLRDDAGRVLDGLKQPVARVFPAGPPAAILLYTLAPEVLLGWPRAIRPAERPYLLARSADLPEVGRLTGRGNTANLESVLAAKPDLILDVGSTAETYRSLADRVQGQTGIPYALLDGRLAAAPATYRTLGRLVGREAAAEALASVAERTLTTIRERVAAVPEDRRPRVYLARGPRGLETARAGSINVEALALMGAVNVAGPGGSLAQVSPEDVVAWAPEVIVALDPAFAAAARQDPLWQATPALRANRLHVSPSLPFGWVDAPPSVNRLAGLWWLGKVLYPAQFPEDIRGIARDLYGRLYHVTPDDPALERVLAGAP</sequence>
<dbReference type="PANTHER" id="PTHR30535:SF34">
    <property type="entry name" value="MOLYBDATE-BINDING PROTEIN MOLA"/>
    <property type="match status" value="1"/>
</dbReference>
<gene>
    <name evidence="3" type="ORF">DK419_03390</name>
</gene>
<dbReference type="PROSITE" id="PS50983">
    <property type="entry name" value="FE_B12_PBP"/>
    <property type="match status" value="1"/>
</dbReference>
<dbReference type="KEGG" id="mtea:DK419_03390"/>
<dbReference type="RefSeq" id="WP_109957845.1">
    <property type="nucleotide sequence ID" value="NZ_CP029553.1"/>
</dbReference>
<accession>A0A2U8WH34</accession>
<dbReference type="Pfam" id="PF01497">
    <property type="entry name" value="Peripla_BP_2"/>
    <property type="match status" value="1"/>
</dbReference>
<dbReference type="GO" id="GO:0071281">
    <property type="term" value="P:cellular response to iron ion"/>
    <property type="evidence" value="ECO:0007669"/>
    <property type="project" value="TreeGrafter"/>
</dbReference>
<feature type="domain" description="Fe/B12 periplasmic-binding" evidence="2">
    <location>
        <begin position="45"/>
        <end position="309"/>
    </location>
</feature>
<proteinExistence type="predicted"/>
<dbReference type="PROSITE" id="PS51318">
    <property type="entry name" value="TAT"/>
    <property type="match status" value="1"/>
</dbReference>
<reference evidence="3 4" key="1">
    <citation type="submission" date="2018-05" db="EMBL/GenBank/DDBJ databases">
        <title>Complete Genome Sequence of Methylobacterium sp. 17Sr1-28.</title>
        <authorList>
            <person name="Srinivasan S."/>
        </authorList>
    </citation>
    <scope>NUCLEOTIDE SEQUENCE [LARGE SCALE GENOMIC DNA]</scope>
    <source>
        <strain evidence="3 4">17Sr1-28</strain>
    </source>
</reference>
<dbReference type="OrthoDB" id="9775594at2"/>
<keyword evidence="1" id="KW-0732">Signal</keyword>
<dbReference type="InterPro" id="IPR050902">
    <property type="entry name" value="ABC_Transporter_SBP"/>
</dbReference>
<dbReference type="PANTHER" id="PTHR30535">
    <property type="entry name" value="VITAMIN B12-BINDING PROTEIN"/>
    <property type="match status" value="1"/>
</dbReference>
<dbReference type="Gene3D" id="3.40.50.1980">
    <property type="entry name" value="Nitrogenase molybdenum iron protein domain"/>
    <property type="match status" value="2"/>
</dbReference>
<dbReference type="InterPro" id="IPR002491">
    <property type="entry name" value="ABC_transptr_periplasmic_BD"/>
</dbReference>
<evidence type="ECO:0000313" key="3">
    <source>
        <dbReference type="EMBL" id="AWN45477.1"/>
    </source>
</evidence>
<dbReference type="AlphaFoldDB" id="A0A2U8WH34"/>
<name>A0A2U8WH34_9HYPH</name>
<feature type="signal peptide" evidence="1">
    <location>
        <begin position="1"/>
        <end position="24"/>
    </location>
</feature>
<dbReference type="EMBL" id="CP029553">
    <property type="protein sequence ID" value="AWN45477.1"/>
    <property type="molecule type" value="Genomic_DNA"/>
</dbReference>
<dbReference type="InterPro" id="IPR006311">
    <property type="entry name" value="TAT_signal"/>
</dbReference>
<organism evidence="3 4">
    <name type="scientific">Methylobacterium terrae</name>
    <dbReference type="NCBI Taxonomy" id="2202827"/>
    <lineage>
        <taxon>Bacteria</taxon>
        <taxon>Pseudomonadati</taxon>
        <taxon>Pseudomonadota</taxon>
        <taxon>Alphaproteobacteria</taxon>
        <taxon>Hyphomicrobiales</taxon>
        <taxon>Methylobacteriaceae</taxon>
        <taxon>Methylobacterium</taxon>
    </lineage>
</organism>
<keyword evidence="4" id="KW-1185">Reference proteome</keyword>